<protein>
    <submittedName>
        <fullName evidence="1">Uncharacterized protein</fullName>
    </submittedName>
</protein>
<comment type="caution">
    <text evidence="1">The sequence shown here is derived from an EMBL/GenBank/DDBJ whole genome shotgun (WGS) entry which is preliminary data.</text>
</comment>
<evidence type="ECO:0000313" key="1">
    <source>
        <dbReference type="EMBL" id="EPY00553.1"/>
    </source>
</evidence>
<name>S9S924_MAGFU</name>
<dbReference type="AlphaFoldDB" id="S9S924"/>
<gene>
    <name evidence="1" type="ORF">K678_15526</name>
</gene>
<proteinExistence type="predicted"/>
<dbReference type="RefSeq" id="WP_021133391.1">
    <property type="nucleotide sequence ID" value="NZ_AQPH01000083.1"/>
</dbReference>
<sequence length="75" mass="8324">MSEQTEKSTISIGDLFESDGRCRTFWTVEAITKVPRRGTFVRLSEIDGLGRVTIPAIELGILCGFRSSKQNCVKS</sequence>
<dbReference type="eggNOG" id="ENOG502ZHKU">
    <property type="taxonomic scope" value="Bacteria"/>
</dbReference>
<accession>S9S924</accession>
<reference evidence="1 2" key="1">
    <citation type="submission" date="2013-04" db="EMBL/GenBank/DDBJ databases">
        <authorList>
            <person name="Kuznetsov B."/>
            <person name="Ivanovsky R."/>
        </authorList>
    </citation>
    <scope>NUCLEOTIDE SEQUENCE [LARGE SCALE GENOMIC DNA]</scope>
    <source>
        <strain evidence="1 2">MGU-K5</strain>
    </source>
</reference>
<dbReference type="Proteomes" id="UP000015350">
    <property type="component" value="Unassembled WGS sequence"/>
</dbReference>
<dbReference type="EMBL" id="AQPH01000083">
    <property type="protein sequence ID" value="EPY00553.1"/>
    <property type="molecule type" value="Genomic_DNA"/>
</dbReference>
<dbReference type="OrthoDB" id="7361297at2"/>
<evidence type="ECO:0000313" key="2">
    <source>
        <dbReference type="Proteomes" id="UP000015350"/>
    </source>
</evidence>
<organism evidence="1 2">
    <name type="scientific">Magnetospirillum fulvum MGU-K5</name>
    <dbReference type="NCBI Taxonomy" id="1316936"/>
    <lineage>
        <taxon>Bacteria</taxon>
        <taxon>Pseudomonadati</taxon>
        <taxon>Pseudomonadota</taxon>
        <taxon>Alphaproteobacteria</taxon>
        <taxon>Rhodospirillales</taxon>
        <taxon>Rhodospirillaceae</taxon>
        <taxon>Magnetospirillum</taxon>
    </lineage>
</organism>